<gene>
    <name evidence="1" type="ORF">COA71_05775</name>
</gene>
<sequence length="115" mass="13383">MNNFDIYLDELKEFQGFTTEQEIAAFLGIQPQSVSRARKRGYLNDDQTMMLADAIGRDPVEVFVARECIKEKNEKYRDVWLSAFNRVEASSFLTAFQDDRAKQKLLTSGSRDYRK</sequence>
<accession>A0A2A5CF56</accession>
<evidence type="ECO:0000313" key="2">
    <source>
        <dbReference type="Proteomes" id="UP000228987"/>
    </source>
</evidence>
<dbReference type="AlphaFoldDB" id="A0A2A5CF56"/>
<dbReference type="EMBL" id="NVWI01000003">
    <property type="protein sequence ID" value="PCJ42100.1"/>
    <property type="molecule type" value="Genomic_DNA"/>
</dbReference>
<dbReference type="Proteomes" id="UP000228987">
    <property type="component" value="Unassembled WGS sequence"/>
</dbReference>
<dbReference type="Gene3D" id="1.10.260.40">
    <property type="entry name" value="lambda repressor-like DNA-binding domains"/>
    <property type="match status" value="1"/>
</dbReference>
<dbReference type="InterPro" id="IPR010982">
    <property type="entry name" value="Lambda_DNA-bd_dom_sf"/>
</dbReference>
<proteinExistence type="predicted"/>
<protein>
    <recommendedName>
        <fullName evidence="3">XRE family transcriptional regulator</fullName>
    </recommendedName>
</protein>
<name>A0A2A5CF56_9GAMM</name>
<dbReference type="GO" id="GO:0003677">
    <property type="term" value="F:DNA binding"/>
    <property type="evidence" value="ECO:0007669"/>
    <property type="project" value="InterPro"/>
</dbReference>
<evidence type="ECO:0000313" key="1">
    <source>
        <dbReference type="EMBL" id="PCJ42100.1"/>
    </source>
</evidence>
<organism evidence="1 2">
    <name type="scientific">SAR86 cluster bacterium</name>
    <dbReference type="NCBI Taxonomy" id="2030880"/>
    <lineage>
        <taxon>Bacteria</taxon>
        <taxon>Pseudomonadati</taxon>
        <taxon>Pseudomonadota</taxon>
        <taxon>Gammaproteobacteria</taxon>
        <taxon>SAR86 cluster</taxon>
    </lineage>
</organism>
<evidence type="ECO:0008006" key="3">
    <source>
        <dbReference type="Google" id="ProtNLM"/>
    </source>
</evidence>
<reference evidence="2" key="1">
    <citation type="submission" date="2017-08" db="EMBL/GenBank/DDBJ databases">
        <title>A dynamic microbial community with high functional redundancy inhabits the cold, oxic subseafloor aquifer.</title>
        <authorList>
            <person name="Tully B.J."/>
            <person name="Wheat C.G."/>
            <person name="Glazer B.T."/>
            <person name="Huber J.A."/>
        </authorList>
    </citation>
    <scope>NUCLEOTIDE SEQUENCE [LARGE SCALE GENOMIC DNA]</scope>
</reference>
<comment type="caution">
    <text evidence="1">The sequence shown here is derived from an EMBL/GenBank/DDBJ whole genome shotgun (WGS) entry which is preliminary data.</text>
</comment>